<keyword evidence="2" id="KW-1185">Reference proteome</keyword>
<dbReference type="InParanoid" id="A0A136IRB4"/>
<organism evidence="1 2">
    <name type="scientific">Microdochium bolleyi</name>
    <dbReference type="NCBI Taxonomy" id="196109"/>
    <lineage>
        <taxon>Eukaryota</taxon>
        <taxon>Fungi</taxon>
        <taxon>Dikarya</taxon>
        <taxon>Ascomycota</taxon>
        <taxon>Pezizomycotina</taxon>
        <taxon>Sordariomycetes</taxon>
        <taxon>Xylariomycetidae</taxon>
        <taxon>Xylariales</taxon>
        <taxon>Microdochiaceae</taxon>
        <taxon>Microdochium</taxon>
    </lineage>
</organism>
<dbReference type="Proteomes" id="UP000070501">
    <property type="component" value="Unassembled WGS sequence"/>
</dbReference>
<dbReference type="AlphaFoldDB" id="A0A136IRB4"/>
<proteinExistence type="predicted"/>
<dbReference type="EMBL" id="KQ964262">
    <property type="protein sequence ID" value="KXJ87474.1"/>
    <property type="molecule type" value="Genomic_DNA"/>
</dbReference>
<evidence type="ECO:0000313" key="2">
    <source>
        <dbReference type="Proteomes" id="UP000070501"/>
    </source>
</evidence>
<accession>A0A136IRB4</accession>
<gene>
    <name evidence="1" type="ORF">Micbo1qcDRAFT_178970</name>
</gene>
<protein>
    <submittedName>
        <fullName evidence="1">Uncharacterized protein</fullName>
    </submittedName>
</protein>
<reference evidence="2" key="1">
    <citation type="submission" date="2016-02" db="EMBL/GenBank/DDBJ databases">
        <title>Draft genome sequence of Microdochium bolleyi, a fungal endophyte of beachgrass.</title>
        <authorList>
            <consortium name="DOE Joint Genome Institute"/>
            <person name="David A.S."/>
            <person name="May G."/>
            <person name="Haridas S."/>
            <person name="Lim J."/>
            <person name="Wang M."/>
            <person name="Labutti K."/>
            <person name="Lipzen A."/>
            <person name="Barry K."/>
            <person name="Grigoriev I.V."/>
        </authorList>
    </citation>
    <scope>NUCLEOTIDE SEQUENCE [LARGE SCALE GENOMIC DNA]</scope>
    <source>
        <strain evidence="2">J235TASD1</strain>
    </source>
</reference>
<evidence type="ECO:0000313" key="1">
    <source>
        <dbReference type="EMBL" id="KXJ87474.1"/>
    </source>
</evidence>
<name>A0A136IRB4_9PEZI</name>
<sequence>MCHYENILYRCPACNAEISNNQFEVWCNAALLAAKFKACGRRTLEIMWSSELKPKICFNCRKPVSSTRVVLQRKRLEQWRRNLMPGNLQYQPHLMHWKSNDELWWCPGTTVSIEKLADWDISVADNDRHPTSTSTTTMCYAKHTRKLCPQVQSRDRQSSSAGWLVEDDQQISHRALRRLQKQ</sequence>